<evidence type="ECO:0000256" key="2">
    <source>
        <dbReference type="SAM" id="MobiDB-lite"/>
    </source>
</evidence>
<gene>
    <name evidence="3" type="ORF">SDC9_69282</name>
</gene>
<evidence type="ECO:0000256" key="1">
    <source>
        <dbReference type="SAM" id="Coils"/>
    </source>
</evidence>
<feature type="coiled-coil region" evidence="1">
    <location>
        <begin position="32"/>
        <end position="85"/>
    </location>
</feature>
<reference evidence="3" key="1">
    <citation type="submission" date="2019-08" db="EMBL/GenBank/DDBJ databases">
        <authorList>
            <person name="Kucharzyk K."/>
            <person name="Murdoch R.W."/>
            <person name="Higgins S."/>
            <person name="Loffler F."/>
        </authorList>
    </citation>
    <scope>NUCLEOTIDE SEQUENCE</scope>
</reference>
<proteinExistence type="predicted"/>
<dbReference type="AlphaFoldDB" id="A0A644Y8C2"/>
<organism evidence="3">
    <name type="scientific">bioreactor metagenome</name>
    <dbReference type="NCBI Taxonomy" id="1076179"/>
    <lineage>
        <taxon>unclassified sequences</taxon>
        <taxon>metagenomes</taxon>
        <taxon>ecological metagenomes</taxon>
    </lineage>
</organism>
<feature type="region of interest" description="Disordered" evidence="2">
    <location>
        <begin position="1"/>
        <end position="22"/>
    </location>
</feature>
<keyword evidence="1" id="KW-0175">Coiled coil</keyword>
<dbReference type="Pfam" id="PF14265">
    <property type="entry name" value="DUF4355"/>
    <property type="match status" value="1"/>
</dbReference>
<protein>
    <recommendedName>
        <fullName evidence="4">Phage scaffold protein</fullName>
    </recommendedName>
</protein>
<sequence length="185" mass="21250">MEDNKNVDVNNKDNKDNKDNDTITITQEELDRKIQQAIYKNSQNEKKKYEKELEKQKSLIGLDEQERLKAEKADLEQQLAEYKLTNIKLDTVKVLEKRGLSADLVDFVCLSTDIDEVQANIEKLDKAFKQAVNDAVAKRVTSTGTKNSNNSNSNGITKEQFKKMSIAEQTQLFNENKELYMQLAK</sequence>
<dbReference type="EMBL" id="VSSQ01003893">
    <property type="protein sequence ID" value="MPM22823.1"/>
    <property type="molecule type" value="Genomic_DNA"/>
</dbReference>
<evidence type="ECO:0000313" key="3">
    <source>
        <dbReference type="EMBL" id="MPM22823.1"/>
    </source>
</evidence>
<name>A0A644Y8C2_9ZZZZ</name>
<evidence type="ECO:0008006" key="4">
    <source>
        <dbReference type="Google" id="ProtNLM"/>
    </source>
</evidence>
<feature type="compositionally biased region" description="Basic and acidic residues" evidence="2">
    <location>
        <begin position="1"/>
        <end position="21"/>
    </location>
</feature>
<comment type="caution">
    <text evidence="3">The sequence shown here is derived from an EMBL/GenBank/DDBJ whole genome shotgun (WGS) entry which is preliminary data.</text>
</comment>
<accession>A0A644Y8C2</accession>
<dbReference type="InterPro" id="IPR025580">
    <property type="entry name" value="Gp46"/>
</dbReference>